<evidence type="ECO:0000256" key="7">
    <source>
        <dbReference type="SAM" id="Phobius"/>
    </source>
</evidence>
<gene>
    <name evidence="9" type="ORF">N8K70_00050</name>
</gene>
<dbReference type="GO" id="GO:0016020">
    <property type="term" value="C:membrane"/>
    <property type="evidence" value="ECO:0007669"/>
    <property type="project" value="UniProtKB-SubCell"/>
</dbReference>
<evidence type="ECO:0000256" key="5">
    <source>
        <dbReference type="ARBA" id="ARBA00022989"/>
    </source>
</evidence>
<feature type="transmembrane region" description="Helical" evidence="7">
    <location>
        <begin position="196"/>
        <end position="214"/>
    </location>
</feature>
<dbReference type="GO" id="GO:0006508">
    <property type="term" value="P:proteolysis"/>
    <property type="evidence" value="ECO:0007669"/>
    <property type="project" value="UniProtKB-KW"/>
</dbReference>
<dbReference type="Gene3D" id="1.20.1540.10">
    <property type="entry name" value="Rhomboid-like"/>
    <property type="match status" value="1"/>
</dbReference>
<evidence type="ECO:0000256" key="3">
    <source>
        <dbReference type="ARBA" id="ARBA00022692"/>
    </source>
</evidence>
<evidence type="ECO:0000256" key="1">
    <source>
        <dbReference type="ARBA" id="ARBA00004141"/>
    </source>
</evidence>
<organism evidence="9 10">
    <name type="scientific">Microbacterium betulae</name>
    <dbReference type="NCBI Taxonomy" id="2981139"/>
    <lineage>
        <taxon>Bacteria</taxon>
        <taxon>Bacillati</taxon>
        <taxon>Actinomycetota</taxon>
        <taxon>Actinomycetes</taxon>
        <taxon>Micrococcales</taxon>
        <taxon>Microbacteriaceae</taxon>
        <taxon>Microbacterium</taxon>
    </lineage>
</organism>
<dbReference type="GO" id="GO:0004252">
    <property type="term" value="F:serine-type endopeptidase activity"/>
    <property type="evidence" value="ECO:0007669"/>
    <property type="project" value="InterPro"/>
</dbReference>
<feature type="transmembrane region" description="Helical" evidence="7">
    <location>
        <begin position="274"/>
        <end position="294"/>
    </location>
</feature>
<feature type="transmembrane region" description="Helical" evidence="7">
    <location>
        <begin position="244"/>
        <end position="262"/>
    </location>
</feature>
<keyword evidence="6 7" id="KW-0472">Membrane</keyword>
<protein>
    <submittedName>
        <fullName evidence="9">Rhomboid family intramembrane serine protease</fullName>
    </submittedName>
</protein>
<keyword evidence="10" id="KW-1185">Reference proteome</keyword>
<evidence type="ECO:0000259" key="8">
    <source>
        <dbReference type="Pfam" id="PF01694"/>
    </source>
</evidence>
<name>A0AA97FJB8_9MICO</name>
<feature type="transmembrane region" description="Helical" evidence="7">
    <location>
        <begin position="172"/>
        <end position="190"/>
    </location>
</feature>
<dbReference type="AlphaFoldDB" id="A0AA97FJB8"/>
<dbReference type="KEGG" id="mbet:N8K70_00050"/>
<dbReference type="RefSeq" id="WP_317139564.1">
    <property type="nucleotide sequence ID" value="NZ_CP118157.1"/>
</dbReference>
<dbReference type="PANTHER" id="PTHR43731">
    <property type="entry name" value="RHOMBOID PROTEASE"/>
    <property type="match status" value="1"/>
</dbReference>
<evidence type="ECO:0000313" key="10">
    <source>
        <dbReference type="Proteomes" id="UP001305498"/>
    </source>
</evidence>
<dbReference type="Proteomes" id="UP001305498">
    <property type="component" value="Chromosome"/>
</dbReference>
<comment type="subcellular location">
    <subcellularLocation>
        <location evidence="1">Membrane</location>
        <topology evidence="1">Multi-pass membrane protein</topology>
    </subcellularLocation>
</comment>
<evidence type="ECO:0000256" key="6">
    <source>
        <dbReference type="ARBA" id="ARBA00023136"/>
    </source>
</evidence>
<feature type="transmembrane region" description="Helical" evidence="7">
    <location>
        <begin position="221"/>
        <end position="238"/>
    </location>
</feature>
<proteinExistence type="inferred from homology"/>
<evidence type="ECO:0000256" key="4">
    <source>
        <dbReference type="ARBA" id="ARBA00022801"/>
    </source>
</evidence>
<comment type="similarity">
    <text evidence="2">Belongs to the peptidase S54 family.</text>
</comment>
<dbReference type="InterPro" id="IPR050925">
    <property type="entry name" value="Rhomboid_protease_S54"/>
</dbReference>
<dbReference type="EMBL" id="CP118157">
    <property type="protein sequence ID" value="WOF23094.1"/>
    <property type="molecule type" value="Genomic_DNA"/>
</dbReference>
<dbReference type="InterPro" id="IPR035952">
    <property type="entry name" value="Rhomboid-like_sf"/>
</dbReference>
<keyword evidence="4" id="KW-0378">Hydrolase</keyword>
<evidence type="ECO:0000313" key="9">
    <source>
        <dbReference type="EMBL" id="WOF23094.1"/>
    </source>
</evidence>
<reference evidence="9 10" key="1">
    <citation type="submission" date="2023-02" db="EMBL/GenBank/DDBJ databases">
        <title>Microbacterium betulae sp. nov., isolated from birch wood.</title>
        <authorList>
            <person name="Pasciak M."/>
            <person name="Pawlik K.J."/>
            <person name="Martynowski D."/>
            <person name="Laczmanski L."/>
            <person name="Ciekot J."/>
            <person name="Szponar B."/>
            <person name="Wojcik-Fatla A."/>
            <person name="Mackiewicz B."/>
            <person name="Farian E."/>
            <person name="Cholewa G."/>
            <person name="Cholewa A."/>
            <person name="Dutkiewicz J."/>
        </authorList>
    </citation>
    <scope>NUCLEOTIDE SEQUENCE [LARGE SCALE GENOMIC DNA]</scope>
    <source>
        <strain evidence="9 10">AB</strain>
    </source>
</reference>
<dbReference type="Pfam" id="PF01694">
    <property type="entry name" value="Rhomboid"/>
    <property type="match status" value="1"/>
</dbReference>
<feature type="domain" description="Peptidase S54 rhomboid" evidence="8">
    <location>
        <begin position="132"/>
        <end position="263"/>
    </location>
</feature>
<evidence type="ECO:0000256" key="2">
    <source>
        <dbReference type="ARBA" id="ARBA00009045"/>
    </source>
</evidence>
<dbReference type="SUPFAM" id="SSF144091">
    <property type="entry name" value="Rhomboid-like"/>
    <property type="match status" value="1"/>
</dbReference>
<feature type="transmembrane region" description="Helical" evidence="7">
    <location>
        <begin position="136"/>
        <end position="160"/>
    </location>
</feature>
<keyword evidence="5 7" id="KW-1133">Transmembrane helix</keyword>
<sequence length="299" mass="31968">MTTTEPTRNPDDYCYRHPKRQSFVMCQRCLRTICGECQTPGPVGVICPECMKEQRKNRTPVQKRAERRWRGSGAVAVSGGRSRVVPWIAGITAIVYLLQMVDQYALGGSLGIQSWLAFYAPYLYPDLTGTFQPWRLLTVALVHGGIWHVGLNMLSLWMIGRILEPVVGSARFLALYVLSALGGSVAVALLSFTTPVVGASGAVFGLLGALLVIGRRLGGNITGILVLLGINLVIGFLPGFNVSWQAHVGGLVTGLVVGLVLSRTGGRGRRGLQTALLGLVLVGLVALLAVPPLLNPVFG</sequence>
<accession>A0AA97FJB8</accession>
<keyword evidence="3 7" id="KW-0812">Transmembrane</keyword>
<dbReference type="PANTHER" id="PTHR43731:SF14">
    <property type="entry name" value="PRESENILIN-ASSOCIATED RHOMBOID-LIKE PROTEIN, MITOCHONDRIAL"/>
    <property type="match status" value="1"/>
</dbReference>
<dbReference type="SMART" id="SM01160">
    <property type="entry name" value="DUF1751"/>
    <property type="match status" value="1"/>
</dbReference>
<keyword evidence="9" id="KW-0645">Protease</keyword>
<dbReference type="InterPro" id="IPR022764">
    <property type="entry name" value="Peptidase_S54_rhomboid_dom"/>
</dbReference>